<dbReference type="AlphaFoldDB" id="A0A4Q1CDI0"/>
<accession>A0A4Q1CDI0</accession>
<reference evidence="1 2" key="1">
    <citation type="submission" date="2019-01" db="EMBL/GenBank/DDBJ databases">
        <title>Lacibacter sp. strain TTM-7.</title>
        <authorList>
            <person name="Chen W.-M."/>
        </authorList>
    </citation>
    <scope>NUCLEOTIDE SEQUENCE [LARGE SCALE GENOMIC DNA]</scope>
    <source>
        <strain evidence="1 2">TTM-7</strain>
    </source>
</reference>
<name>A0A4Q1CDI0_9BACT</name>
<protein>
    <recommendedName>
        <fullName evidence="3">Leucine-rich repeat domain-containing protein</fullName>
    </recommendedName>
</protein>
<proteinExistence type="predicted"/>
<dbReference type="RefSeq" id="WP_129132618.1">
    <property type="nucleotide sequence ID" value="NZ_SDHW01000008.1"/>
</dbReference>
<dbReference type="OrthoDB" id="757190at2"/>
<evidence type="ECO:0000313" key="2">
    <source>
        <dbReference type="Proteomes" id="UP000290204"/>
    </source>
</evidence>
<dbReference type="EMBL" id="SDHW01000008">
    <property type="protein sequence ID" value="RXK57695.1"/>
    <property type="molecule type" value="Genomic_DNA"/>
</dbReference>
<evidence type="ECO:0000313" key="1">
    <source>
        <dbReference type="EMBL" id="RXK57695.1"/>
    </source>
</evidence>
<sequence length="181" mass="21017">MRKKKKQKLKEQQFWSTFAYFSRPQLPDAVPTELDRVNFRIWDSVTDDEIELMMTHVRSINMLDLDETEITNYSIELLTQLSFIKELRLKGCNQIDDTAIAHINNIKGLELLHLGGTSISINGLLQLNSEHAFKTLLISVDEPEKYNNELSTLAQRFADCQLIVNHKDFTVPKTDDWSFDQ</sequence>
<dbReference type="Gene3D" id="3.80.10.10">
    <property type="entry name" value="Ribonuclease Inhibitor"/>
    <property type="match status" value="1"/>
</dbReference>
<evidence type="ECO:0008006" key="3">
    <source>
        <dbReference type="Google" id="ProtNLM"/>
    </source>
</evidence>
<organism evidence="1 2">
    <name type="scientific">Lacibacter luteus</name>
    <dbReference type="NCBI Taxonomy" id="2508719"/>
    <lineage>
        <taxon>Bacteria</taxon>
        <taxon>Pseudomonadati</taxon>
        <taxon>Bacteroidota</taxon>
        <taxon>Chitinophagia</taxon>
        <taxon>Chitinophagales</taxon>
        <taxon>Chitinophagaceae</taxon>
        <taxon>Lacibacter</taxon>
    </lineage>
</organism>
<dbReference type="Proteomes" id="UP000290204">
    <property type="component" value="Unassembled WGS sequence"/>
</dbReference>
<keyword evidence="2" id="KW-1185">Reference proteome</keyword>
<comment type="caution">
    <text evidence="1">The sequence shown here is derived from an EMBL/GenBank/DDBJ whole genome shotgun (WGS) entry which is preliminary data.</text>
</comment>
<dbReference type="InterPro" id="IPR032675">
    <property type="entry name" value="LRR_dom_sf"/>
</dbReference>
<dbReference type="SUPFAM" id="SSF52047">
    <property type="entry name" value="RNI-like"/>
    <property type="match status" value="1"/>
</dbReference>
<gene>
    <name evidence="1" type="ORF">ESA94_19410</name>
</gene>